<keyword evidence="2" id="KW-1185">Reference proteome</keyword>
<accession>A0A2H3BFK5</accession>
<organism evidence="1 2">
    <name type="scientific">Armillaria solidipes</name>
    <dbReference type="NCBI Taxonomy" id="1076256"/>
    <lineage>
        <taxon>Eukaryota</taxon>
        <taxon>Fungi</taxon>
        <taxon>Dikarya</taxon>
        <taxon>Basidiomycota</taxon>
        <taxon>Agaricomycotina</taxon>
        <taxon>Agaricomycetes</taxon>
        <taxon>Agaricomycetidae</taxon>
        <taxon>Agaricales</taxon>
        <taxon>Marasmiineae</taxon>
        <taxon>Physalacriaceae</taxon>
        <taxon>Armillaria</taxon>
    </lineage>
</organism>
<name>A0A2H3BFK5_9AGAR</name>
<dbReference type="AlphaFoldDB" id="A0A2H3BFK5"/>
<dbReference type="Proteomes" id="UP000218334">
    <property type="component" value="Unassembled WGS sequence"/>
</dbReference>
<reference evidence="2" key="1">
    <citation type="journal article" date="2017" name="Nat. Ecol. Evol.">
        <title>Genome expansion and lineage-specific genetic innovations in the forest pathogenic fungi Armillaria.</title>
        <authorList>
            <person name="Sipos G."/>
            <person name="Prasanna A.N."/>
            <person name="Walter M.C."/>
            <person name="O'Connor E."/>
            <person name="Balint B."/>
            <person name="Krizsan K."/>
            <person name="Kiss B."/>
            <person name="Hess J."/>
            <person name="Varga T."/>
            <person name="Slot J."/>
            <person name="Riley R."/>
            <person name="Boka B."/>
            <person name="Rigling D."/>
            <person name="Barry K."/>
            <person name="Lee J."/>
            <person name="Mihaltcheva S."/>
            <person name="LaButti K."/>
            <person name="Lipzen A."/>
            <person name="Waldron R."/>
            <person name="Moloney N.M."/>
            <person name="Sperisen C."/>
            <person name="Kredics L."/>
            <person name="Vagvoelgyi C."/>
            <person name="Patrignani A."/>
            <person name="Fitzpatrick D."/>
            <person name="Nagy I."/>
            <person name="Doyle S."/>
            <person name="Anderson J.B."/>
            <person name="Grigoriev I.V."/>
            <person name="Gueldener U."/>
            <person name="Muensterkoetter M."/>
            <person name="Nagy L.G."/>
        </authorList>
    </citation>
    <scope>NUCLEOTIDE SEQUENCE [LARGE SCALE GENOMIC DNA]</scope>
    <source>
        <strain evidence="2">28-4</strain>
    </source>
</reference>
<protein>
    <recommendedName>
        <fullName evidence="3">F-box domain-containing protein</fullName>
    </recommendedName>
</protein>
<evidence type="ECO:0000313" key="2">
    <source>
        <dbReference type="Proteomes" id="UP000218334"/>
    </source>
</evidence>
<dbReference type="EMBL" id="KZ293472">
    <property type="protein sequence ID" value="PBK61836.1"/>
    <property type="molecule type" value="Genomic_DNA"/>
</dbReference>
<gene>
    <name evidence="1" type="ORF">ARMSODRAFT_1025376</name>
</gene>
<sequence>MRFHTLTFSPVILSWHRPHLQLPESFTKIPSEEQLSNCLLLMESDGATEIFGCRRHCTTPDMAAGPHILCNDIMVLLRTGQSSEDLDPETLASVKEHIRCLESEIVARDKHLHLQATSVQHDRDLAVQDLENHKSIFAPVRCLPNDVLLYIFQTSFDASIELDVKTIPWLLGYICHHWRALSRSSPSLWADVSFESVCSSNLPSGRQSLRKHLLSLSRNVPLKIRIKMLHPCLSDETHHPICSGDDRDVIWEDIALHSQRWSHIYLEKYGPSAFENFSYQSPLLRSISYRVTQTQNCPLFSSAPLLRDLSFFGFIGYWRELVRVTPLSQLTKLAVTIHDGIDTNSEFYTCVKEARALEELHFHVERQVPYDARLFPVVVHRNIQKLILNDDIPAILDRCPMPNLTELFLYEGYSTFFDDPEVSTADQTLLLRFVERSECTMRDFHCFRPIPLLMFQSIWKQWPTSLMNLTITVSSTTRVDAVRELTFEEGKPGVLPNLRHLTLRMSEGMSIFEDDSLLKMASSRYPGGFMTLTITTEMRRGAVLSQDTITQMKRLREMGAVGVRVKFILTTEIDFDYFETDERFAEFVEEKTA</sequence>
<evidence type="ECO:0008006" key="3">
    <source>
        <dbReference type="Google" id="ProtNLM"/>
    </source>
</evidence>
<evidence type="ECO:0000313" key="1">
    <source>
        <dbReference type="EMBL" id="PBK61836.1"/>
    </source>
</evidence>
<proteinExistence type="predicted"/>